<dbReference type="PANTHER" id="PTHR16064">
    <property type="entry name" value="BTB POZ DOMAIN CONTAINING 7"/>
    <property type="match status" value="1"/>
</dbReference>
<evidence type="ECO:0000256" key="1">
    <source>
        <dbReference type="SAM" id="MobiDB-lite"/>
    </source>
</evidence>
<evidence type="ECO:0000259" key="2">
    <source>
        <dbReference type="PROSITE" id="PS50097"/>
    </source>
</evidence>
<dbReference type="PANTHER" id="PTHR16064:SF3">
    <property type="entry name" value="BTB_POZ DOMAIN-CONTAINING PROTEIN 7"/>
    <property type="match status" value="1"/>
</dbReference>
<dbReference type="FunCoup" id="K1QXP5">
    <property type="interactions" value="296"/>
</dbReference>
<dbReference type="AlphaFoldDB" id="K1QXP5"/>
<dbReference type="Gene3D" id="1.25.40.420">
    <property type="match status" value="1"/>
</dbReference>
<feature type="region of interest" description="Disordered" evidence="1">
    <location>
        <begin position="679"/>
        <end position="698"/>
    </location>
</feature>
<feature type="region of interest" description="Disordered" evidence="1">
    <location>
        <begin position="706"/>
        <end position="753"/>
    </location>
</feature>
<dbReference type="Gene3D" id="3.30.710.10">
    <property type="entry name" value="Potassium Channel Kv1.1, Chain A"/>
    <property type="match status" value="2"/>
</dbReference>
<dbReference type="SUPFAM" id="SSF54695">
    <property type="entry name" value="POZ domain"/>
    <property type="match status" value="2"/>
</dbReference>
<dbReference type="InterPro" id="IPR047935">
    <property type="entry name" value="BTBD7_BTB_POZ_second"/>
</dbReference>
<dbReference type="InterPro" id="IPR047936">
    <property type="entry name" value="BTBD7_BACK"/>
</dbReference>
<dbReference type="SMART" id="SM00225">
    <property type="entry name" value="BTB"/>
    <property type="match status" value="2"/>
</dbReference>
<gene>
    <name evidence="3" type="ORF">CGI_10015072</name>
</gene>
<dbReference type="InterPro" id="IPR011333">
    <property type="entry name" value="SKP1/BTB/POZ_sf"/>
</dbReference>
<organism evidence="3">
    <name type="scientific">Magallana gigas</name>
    <name type="common">Pacific oyster</name>
    <name type="synonym">Crassostrea gigas</name>
    <dbReference type="NCBI Taxonomy" id="29159"/>
    <lineage>
        <taxon>Eukaryota</taxon>
        <taxon>Metazoa</taxon>
        <taxon>Spiralia</taxon>
        <taxon>Lophotrochozoa</taxon>
        <taxon>Mollusca</taxon>
        <taxon>Bivalvia</taxon>
        <taxon>Autobranchia</taxon>
        <taxon>Pteriomorphia</taxon>
        <taxon>Ostreida</taxon>
        <taxon>Ostreoidea</taxon>
        <taxon>Ostreidae</taxon>
        <taxon>Magallana</taxon>
    </lineage>
</organism>
<dbReference type="HOGENOM" id="CLU_007289_2_0_1"/>
<dbReference type="GO" id="GO:0061138">
    <property type="term" value="P:morphogenesis of a branching epithelium"/>
    <property type="evidence" value="ECO:0007669"/>
    <property type="project" value="InterPro"/>
</dbReference>
<feature type="compositionally biased region" description="Polar residues" evidence="1">
    <location>
        <begin position="737"/>
        <end position="753"/>
    </location>
</feature>
<reference evidence="3" key="1">
    <citation type="journal article" date="2012" name="Nature">
        <title>The oyster genome reveals stress adaptation and complexity of shell formation.</title>
        <authorList>
            <person name="Zhang G."/>
            <person name="Fang X."/>
            <person name="Guo X."/>
            <person name="Li L."/>
            <person name="Luo R."/>
            <person name="Xu F."/>
            <person name="Yang P."/>
            <person name="Zhang L."/>
            <person name="Wang X."/>
            <person name="Qi H."/>
            <person name="Xiong Z."/>
            <person name="Que H."/>
            <person name="Xie Y."/>
            <person name="Holland P.W."/>
            <person name="Paps J."/>
            <person name="Zhu Y."/>
            <person name="Wu F."/>
            <person name="Chen Y."/>
            <person name="Wang J."/>
            <person name="Peng C."/>
            <person name="Meng J."/>
            <person name="Yang L."/>
            <person name="Liu J."/>
            <person name="Wen B."/>
            <person name="Zhang N."/>
            <person name="Huang Z."/>
            <person name="Zhu Q."/>
            <person name="Feng Y."/>
            <person name="Mount A."/>
            <person name="Hedgecock D."/>
            <person name="Xu Z."/>
            <person name="Liu Y."/>
            <person name="Domazet-Loso T."/>
            <person name="Du Y."/>
            <person name="Sun X."/>
            <person name="Zhang S."/>
            <person name="Liu B."/>
            <person name="Cheng P."/>
            <person name="Jiang X."/>
            <person name="Li J."/>
            <person name="Fan D."/>
            <person name="Wang W."/>
            <person name="Fu W."/>
            <person name="Wang T."/>
            <person name="Wang B."/>
            <person name="Zhang J."/>
            <person name="Peng Z."/>
            <person name="Li Y."/>
            <person name="Li N."/>
            <person name="Wang J."/>
            <person name="Chen M."/>
            <person name="He Y."/>
            <person name="Tan F."/>
            <person name="Song X."/>
            <person name="Zheng Q."/>
            <person name="Huang R."/>
            <person name="Yang H."/>
            <person name="Du X."/>
            <person name="Chen L."/>
            <person name="Yang M."/>
            <person name="Gaffney P.M."/>
            <person name="Wang S."/>
            <person name="Luo L."/>
            <person name="She Z."/>
            <person name="Ming Y."/>
            <person name="Huang W."/>
            <person name="Zhang S."/>
            <person name="Huang B."/>
            <person name="Zhang Y."/>
            <person name="Qu T."/>
            <person name="Ni P."/>
            <person name="Miao G."/>
            <person name="Wang J."/>
            <person name="Wang Q."/>
            <person name="Steinberg C.E."/>
            <person name="Wang H."/>
            <person name="Li N."/>
            <person name="Qian L."/>
            <person name="Zhang G."/>
            <person name="Li Y."/>
            <person name="Yang H."/>
            <person name="Liu X."/>
            <person name="Wang J."/>
            <person name="Yin Y."/>
            <person name="Wang J."/>
        </authorList>
    </citation>
    <scope>NUCLEOTIDE SEQUENCE [LARGE SCALE GENOMIC DNA]</scope>
    <source>
        <strain evidence="3">05x7-T-G4-1.051#20</strain>
    </source>
</reference>
<evidence type="ECO:0000313" key="3">
    <source>
        <dbReference type="EMBL" id="EKC26326.1"/>
    </source>
</evidence>
<dbReference type="InterPro" id="IPR047934">
    <property type="entry name" value="BTBD7_BTB_POZ_first"/>
</dbReference>
<name>K1QXP5_MAGGI</name>
<dbReference type="CDD" id="cd18284">
    <property type="entry name" value="BTB2_POZ_BTBD7"/>
    <property type="match status" value="1"/>
</dbReference>
<feature type="region of interest" description="Disordered" evidence="1">
    <location>
        <begin position="1"/>
        <end position="20"/>
    </location>
</feature>
<sequence length="820" mass="91798">MGTNSSFPEGSPPGGRIPAFNRQTHAYNLSDSDLSAREKKKKASKLTTLRKRLIRSRRHSRSMDYGKALREMISTWSIRELKSLIQEYEVLVSLKELAVAANIARPPANTLKQDLAVLFDSKCCTDINLVYKGACFPAHRAILSVRSPFFRDLLNRYPGIGCQIPVKLRTIGVDVALFAMLLRYLYTDEISSHDLRPDHQETLAKLADEFGVPNPLEHDLRVLLDSGNYSDAVLVFTCDGNCTDSSAENDAPCKSVLHELRCHKAILAARSPFFKNLLIRRARSGEDQGFHTQSKIVLDETIIPRRYARVLLNTIYQDTVDLSLILRGSASMCSLSEAQAIVAGRGHMTLIEEAMEVYQIGQFLDFPVLSQGCEDIIAEGLSLDNLVSILSWSSEPHGSQWVHNQALHFIREEFLQILHSSVLMELSREYLKEALSSDFLQAGELDILSAIIKWGETQLVKRLEEREPNLLSHTAHSISKKGVKKRDLNDEELKDILADLLPLIRTDHIIPYNSDVLNSAIKRGLISRPPSHMIGDEGFVVQSSSWIRGKNNGLFVRPRLFGPYYEDAKGQELECGRVRTIQMSAIPDTLYMVESSHYPSSYVNPPSCNTVDIIAGTIPVPDNATLHRMLYRERELQSSNTAQKALTLPLSDRRSVHHQLRLRTVREFGLPDSTVEVLQNTNSYYPPDPPPPALPTKTHSLKKYLISPRKRKQSPPLSKRNPVGSPTKPVQCVPPTRLSQGASRETDLSPCSDSALSDTMPDIAMASASLSQIHLQDEFDLDIGDRGSHGTINDRMNGGPSRLKLTRVVLVFSDNIERYN</sequence>
<protein>
    <submittedName>
        <fullName evidence="3">BTB/POZ domain-containing protein 7</fullName>
    </submittedName>
</protein>
<feature type="domain" description="BTB" evidence="2">
    <location>
        <begin position="230"/>
        <end position="324"/>
    </location>
</feature>
<accession>K1QXP5</accession>
<dbReference type="InterPro" id="IPR011705">
    <property type="entry name" value="BACK"/>
</dbReference>
<dbReference type="InterPro" id="IPR042345">
    <property type="entry name" value="Btbd7"/>
</dbReference>
<dbReference type="InterPro" id="IPR000210">
    <property type="entry name" value="BTB/POZ_dom"/>
</dbReference>
<dbReference type="CDD" id="cd18489">
    <property type="entry name" value="BACK_BTBD7"/>
    <property type="match status" value="1"/>
</dbReference>
<dbReference type="EMBL" id="JH817198">
    <property type="protein sequence ID" value="EKC26326.1"/>
    <property type="molecule type" value="Genomic_DNA"/>
</dbReference>
<dbReference type="PROSITE" id="PS50097">
    <property type="entry name" value="BTB"/>
    <property type="match status" value="2"/>
</dbReference>
<dbReference type="SMART" id="SM00875">
    <property type="entry name" value="BACK"/>
    <property type="match status" value="1"/>
</dbReference>
<dbReference type="InParanoid" id="K1QXP5"/>
<feature type="domain" description="BTB" evidence="2">
    <location>
        <begin position="125"/>
        <end position="194"/>
    </location>
</feature>
<dbReference type="Pfam" id="PF07707">
    <property type="entry name" value="BACK"/>
    <property type="match status" value="1"/>
</dbReference>
<dbReference type="CDD" id="cd18283">
    <property type="entry name" value="BTB1_POZ_BTBD7"/>
    <property type="match status" value="1"/>
</dbReference>
<dbReference type="Pfam" id="PF00651">
    <property type="entry name" value="BTB"/>
    <property type="match status" value="2"/>
</dbReference>
<proteinExistence type="predicted"/>